<dbReference type="AlphaFoldDB" id="A0A183JE01"/>
<evidence type="ECO:0000313" key="2">
    <source>
        <dbReference type="WBParaSite" id="SCUD_0000091301-mRNA-1"/>
    </source>
</evidence>
<dbReference type="STRING" id="6186.A0A183JE01"/>
<proteinExistence type="predicted"/>
<name>A0A183JE01_9TREM</name>
<dbReference type="PANTHER" id="PTHR23317">
    <property type="entry name" value="DEDICATOR OF CYTOKINESIS DOCK"/>
    <property type="match status" value="1"/>
</dbReference>
<dbReference type="GO" id="GO:0005085">
    <property type="term" value="F:guanyl-nucleotide exchange factor activity"/>
    <property type="evidence" value="ECO:0007669"/>
    <property type="project" value="InterPro"/>
</dbReference>
<feature type="compositionally biased region" description="Low complexity" evidence="1">
    <location>
        <begin position="303"/>
        <end position="322"/>
    </location>
</feature>
<sequence>LLSLHFCIYLNESLDVGLELSLTDQFCQQHFPIGILLNQLSCLLSGCINTGSWAILKSTSSQHYKQPITILRNLLIKHTLDPRYRNSKVIQARICTLYLPLIRLVLDHWDSFGPPAKSDPSGGRNQEEALKVDRTHIEESTQLHHKISPHMEFSRPKEKRKTEEHTTPRNGNRHEKNEQKLDRTAKEGPGQSGALQTAVIAAAVRRDYEESLQLTDGHSNSSTLNTSRRQHSIDKSNKLNKSNISGNITSHINSISNYRPQSMLSDYSLETINNNNQSRQQQQQNTMNSDNGSYDSYLSITSSSHSFSQTGSSGRKSSLSSDQSDDRSTNSGSATGASTTANAAYLTKDGKVQKHILDQIAGVNQGHLMSWFNVTTVQYFCEMNPECVLQINELYNQMDHENLNKTSSNQTVYCFLAQSGNCVLSSHTSSSTLTLTGPDVDNNNNNKDHINGLNGGNHIDENDGINNLTSDYKNNEINQNHNELNNDQDWAKQVLTLAGIYTDRINDVKSMSSVSPQSVISNPSIGIPLEMNVSEME</sequence>
<reference evidence="2" key="1">
    <citation type="submission" date="2016-06" db="UniProtKB">
        <authorList>
            <consortium name="WormBaseParasite"/>
        </authorList>
    </citation>
    <scope>IDENTIFICATION</scope>
</reference>
<feature type="region of interest" description="Disordered" evidence="1">
    <location>
        <begin position="211"/>
        <end position="246"/>
    </location>
</feature>
<dbReference type="InterPro" id="IPR026791">
    <property type="entry name" value="DOCK"/>
</dbReference>
<dbReference type="WBParaSite" id="SCUD_0000091301-mRNA-1">
    <property type="protein sequence ID" value="SCUD_0000091301-mRNA-1"/>
    <property type="gene ID" value="SCUD_0000091301"/>
</dbReference>
<feature type="region of interest" description="Disordered" evidence="1">
    <location>
        <begin position="139"/>
        <end position="194"/>
    </location>
</feature>
<feature type="region of interest" description="Disordered" evidence="1">
    <location>
        <begin position="276"/>
        <end position="295"/>
    </location>
</feature>
<evidence type="ECO:0000256" key="1">
    <source>
        <dbReference type="SAM" id="MobiDB-lite"/>
    </source>
</evidence>
<feature type="region of interest" description="Disordered" evidence="1">
    <location>
        <begin position="303"/>
        <end position="337"/>
    </location>
</feature>
<feature type="compositionally biased region" description="Polar residues" evidence="1">
    <location>
        <begin position="212"/>
        <end position="227"/>
    </location>
</feature>
<dbReference type="PANTHER" id="PTHR23317:SF26">
    <property type="entry name" value="ZIZIMIN, ISOFORM K"/>
    <property type="match status" value="1"/>
</dbReference>
<feature type="compositionally biased region" description="Basic and acidic residues" evidence="1">
    <location>
        <begin position="152"/>
        <end position="186"/>
    </location>
</feature>
<organism evidence="2">
    <name type="scientific">Schistosoma curassoni</name>
    <dbReference type="NCBI Taxonomy" id="6186"/>
    <lineage>
        <taxon>Eukaryota</taxon>
        <taxon>Metazoa</taxon>
        <taxon>Spiralia</taxon>
        <taxon>Lophotrochozoa</taxon>
        <taxon>Platyhelminthes</taxon>
        <taxon>Trematoda</taxon>
        <taxon>Digenea</taxon>
        <taxon>Strigeidida</taxon>
        <taxon>Schistosomatoidea</taxon>
        <taxon>Schistosomatidae</taxon>
        <taxon>Schistosoma</taxon>
    </lineage>
</organism>
<accession>A0A183JE01</accession>
<protein>
    <submittedName>
        <fullName evidence="2">N-terminal Ras-GEF domain-containing protein</fullName>
    </submittedName>
</protein>
<dbReference type="GO" id="GO:0007264">
    <property type="term" value="P:small GTPase-mediated signal transduction"/>
    <property type="evidence" value="ECO:0007669"/>
    <property type="project" value="InterPro"/>
</dbReference>